<dbReference type="EMBL" id="BLQM01000254">
    <property type="protein sequence ID" value="GMH78674.1"/>
    <property type="molecule type" value="Genomic_DNA"/>
</dbReference>
<sequence>MIVRSIQLLACILLIAITHASDLLFPNLPTSENELKELLTSLQSKNANANSPSDILTRLEIGAVKVGLGLWHSASGDYVTASMSINKESLSTSENSPRWETLVSLMSYSSTSLESLVKKLIMHPSHTLNYINPKNSVHPTYTLSIPFYLCQETGLPFFKWYPLYCKSPYAQILLININDLDENYLKEVGRKTCEDFFGWEEKSEQYYDPEKVKNTPVKVYERCINQIEEGIGLEIRSINNSKNYEKWQVGHFELEGRYEGVLEELEKVVEGVTSESLGMEGNVWRDNGSKPGEKRNQKTINVDEMLINKRRCLLTTISTSLTSPNPKYMEVGFNAGHSSAMILSTFSDVRITAFDLCMHDYTVEAYEWLKGRYGGRIELICGASERTVEEWGGPTAVGRVQELQSYDAIFVDAGHLYFNALTDILQTSKFAKPGAIMIIDDCTTNLFNREDNGNLAEDNVYEYHVSLAFKHAVDGGVLVPVRGDVCGDADLCVAKVGRGHGGGGEGEGSFRE</sequence>
<evidence type="ECO:0000256" key="1">
    <source>
        <dbReference type="SAM" id="SignalP"/>
    </source>
</evidence>
<dbReference type="AlphaFoldDB" id="A0A9W7AVI0"/>
<keyword evidence="1" id="KW-0732">Signal</keyword>
<evidence type="ECO:0000313" key="3">
    <source>
        <dbReference type="Proteomes" id="UP001162640"/>
    </source>
</evidence>
<evidence type="ECO:0000313" key="2">
    <source>
        <dbReference type="EMBL" id="GMH78674.1"/>
    </source>
</evidence>
<dbReference type="Pfam" id="PF13578">
    <property type="entry name" value="Methyltransf_24"/>
    <property type="match status" value="1"/>
</dbReference>
<comment type="caution">
    <text evidence="2">The sequence shown here is derived from an EMBL/GenBank/DDBJ whole genome shotgun (WGS) entry which is preliminary data.</text>
</comment>
<dbReference type="Gene3D" id="3.40.50.150">
    <property type="entry name" value="Vaccinia Virus protein VP39"/>
    <property type="match status" value="1"/>
</dbReference>
<name>A0A9W7AVI0_9STRA</name>
<feature type="chain" id="PRO_5040765415" evidence="1">
    <location>
        <begin position="21"/>
        <end position="512"/>
    </location>
</feature>
<dbReference type="Proteomes" id="UP001162640">
    <property type="component" value="Unassembled WGS sequence"/>
</dbReference>
<dbReference type="InterPro" id="IPR029063">
    <property type="entry name" value="SAM-dependent_MTases_sf"/>
</dbReference>
<organism evidence="2 3">
    <name type="scientific">Triparma laevis f. inornata</name>
    <dbReference type="NCBI Taxonomy" id="1714386"/>
    <lineage>
        <taxon>Eukaryota</taxon>
        <taxon>Sar</taxon>
        <taxon>Stramenopiles</taxon>
        <taxon>Ochrophyta</taxon>
        <taxon>Bolidophyceae</taxon>
        <taxon>Parmales</taxon>
        <taxon>Triparmaceae</taxon>
        <taxon>Triparma</taxon>
    </lineage>
</organism>
<accession>A0A9W7AVI0</accession>
<gene>
    <name evidence="2" type="ORF">TL16_g07897</name>
</gene>
<protein>
    <submittedName>
        <fullName evidence="2">Uncharacterized protein</fullName>
    </submittedName>
</protein>
<reference evidence="3" key="1">
    <citation type="journal article" date="2023" name="Commun. Biol.">
        <title>Genome analysis of Parmales, the sister group of diatoms, reveals the evolutionary specialization of diatoms from phago-mixotrophs to photoautotrophs.</title>
        <authorList>
            <person name="Ban H."/>
            <person name="Sato S."/>
            <person name="Yoshikawa S."/>
            <person name="Yamada K."/>
            <person name="Nakamura Y."/>
            <person name="Ichinomiya M."/>
            <person name="Sato N."/>
            <person name="Blanc-Mathieu R."/>
            <person name="Endo H."/>
            <person name="Kuwata A."/>
            <person name="Ogata H."/>
        </authorList>
    </citation>
    <scope>NUCLEOTIDE SEQUENCE [LARGE SCALE GENOMIC DNA]</scope>
</reference>
<dbReference type="SUPFAM" id="SSF53335">
    <property type="entry name" value="S-adenosyl-L-methionine-dependent methyltransferases"/>
    <property type="match status" value="1"/>
</dbReference>
<proteinExistence type="predicted"/>
<feature type="signal peptide" evidence="1">
    <location>
        <begin position="1"/>
        <end position="20"/>
    </location>
</feature>